<gene>
    <name evidence="1" type="ORF">J2Z37_003210</name>
</gene>
<sequence length="133" mass="15226">MGIRTHCPDSETCFQVSGLLGGLQDFTLSPSLLPTLQRITVRIPQGKSLVIKRTRFFISDQRNRFRIELEEPFDALKYISFSNSDEETPNFTLVTNTTFSPILVEIKFRVTNTSTENTFISPESGWWVDFAIE</sequence>
<accession>A0ABS4GSE0</accession>
<reference evidence="1 2" key="1">
    <citation type="submission" date="2021-03" db="EMBL/GenBank/DDBJ databases">
        <title>Genomic Encyclopedia of Type Strains, Phase IV (KMG-IV): sequencing the most valuable type-strain genomes for metagenomic binning, comparative biology and taxonomic classification.</title>
        <authorList>
            <person name="Goeker M."/>
        </authorList>
    </citation>
    <scope>NUCLEOTIDE SEQUENCE [LARGE SCALE GENOMIC DNA]</scope>
    <source>
        <strain evidence="1 2">DSM 24738</strain>
    </source>
</reference>
<evidence type="ECO:0000313" key="2">
    <source>
        <dbReference type="Proteomes" id="UP001519343"/>
    </source>
</evidence>
<comment type="caution">
    <text evidence="1">The sequence shown here is derived from an EMBL/GenBank/DDBJ whole genome shotgun (WGS) entry which is preliminary data.</text>
</comment>
<dbReference type="EMBL" id="JAGGKT010000010">
    <property type="protein sequence ID" value="MBP1933197.1"/>
    <property type="molecule type" value="Genomic_DNA"/>
</dbReference>
<protein>
    <submittedName>
        <fullName evidence="1">Uncharacterized protein</fullName>
    </submittedName>
</protein>
<organism evidence="1 2">
    <name type="scientific">Ammoniphilus resinae</name>
    <dbReference type="NCBI Taxonomy" id="861532"/>
    <lineage>
        <taxon>Bacteria</taxon>
        <taxon>Bacillati</taxon>
        <taxon>Bacillota</taxon>
        <taxon>Bacilli</taxon>
        <taxon>Bacillales</taxon>
        <taxon>Paenibacillaceae</taxon>
        <taxon>Aneurinibacillus group</taxon>
        <taxon>Ammoniphilus</taxon>
    </lineage>
</organism>
<proteinExistence type="predicted"/>
<dbReference type="Proteomes" id="UP001519343">
    <property type="component" value="Unassembled WGS sequence"/>
</dbReference>
<name>A0ABS4GSE0_9BACL</name>
<keyword evidence="2" id="KW-1185">Reference proteome</keyword>
<evidence type="ECO:0000313" key="1">
    <source>
        <dbReference type="EMBL" id="MBP1933197.1"/>
    </source>
</evidence>